<dbReference type="Proteomes" id="UP000053268">
    <property type="component" value="Unassembled WGS sequence"/>
</dbReference>
<name>A0A194PMS9_PAPXU</name>
<dbReference type="AlphaFoldDB" id="A0A194PMS9"/>
<dbReference type="EMBL" id="KQ459600">
    <property type="protein sequence ID" value="KPI94298.1"/>
    <property type="molecule type" value="Genomic_DNA"/>
</dbReference>
<evidence type="ECO:0000313" key="1">
    <source>
        <dbReference type="EMBL" id="KPI94298.1"/>
    </source>
</evidence>
<keyword evidence="2" id="KW-1185">Reference proteome</keyword>
<accession>A0A194PMS9</accession>
<protein>
    <submittedName>
        <fullName evidence="1">Uncharacterized protein</fullName>
    </submittedName>
</protein>
<reference evidence="1 2" key="1">
    <citation type="journal article" date="2015" name="Nat. Commun.">
        <title>Outbred genome sequencing and CRISPR/Cas9 gene editing in butterflies.</title>
        <authorList>
            <person name="Li X."/>
            <person name="Fan D."/>
            <person name="Zhang W."/>
            <person name="Liu G."/>
            <person name="Zhang L."/>
            <person name="Zhao L."/>
            <person name="Fang X."/>
            <person name="Chen L."/>
            <person name="Dong Y."/>
            <person name="Chen Y."/>
            <person name="Ding Y."/>
            <person name="Zhao R."/>
            <person name="Feng M."/>
            <person name="Zhu Y."/>
            <person name="Feng Y."/>
            <person name="Jiang X."/>
            <person name="Zhu D."/>
            <person name="Xiang H."/>
            <person name="Feng X."/>
            <person name="Li S."/>
            <person name="Wang J."/>
            <person name="Zhang G."/>
            <person name="Kronforst M.R."/>
            <person name="Wang W."/>
        </authorList>
    </citation>
    <scope>NUCLEOTIDE SEQUENCE [LARGE SCALE GENOMIC DNA]</scope>
    <source>
        <strain evidence="1">Ya'a_city_454_Px</strain>
        <tissue evidence="1">Whole body</tissue>
    </source>
</reference>
<gene>
    <name evidence="1" type="ORF">RR46_06749</name>
</gene>
<sequence>MCGRIPSAGAGETVRFAFKSQFAGYGRNALEVKNVQEYFLREICQEKVEYEIVGRVTSFLQKWGHHFLLMKVKKQMTCGKDRFILA</sequence>
<organism evidence="1 2">
    <name type="scientific">Papilio xuthus</name>
    <name type="common">Asian swallowtail butterfly</name>
    <dbReference type="NCBI Taxonomy" id="66420"/>
    <lineage>
        <taxon>Eukaryota</taxon>
        <taxon>Metazoa</taxon>
        <taxon>Ecdysozoa</taxon>
        <taxon>Arthropoda</taxon>
        <taxon>Hexapoda</taxon>
        <taxon>Insecta</taxon>
        <taxon>Pterygota</taxon>
        <taxon>Neoptera</taxon>
        <taxon>Endopterygota</taxon>
        <taxon>Lepidoptera</taxon>
        <taxon>Glossata</taxon>
        <taxon>Ditrysia</taxon>
        <taxon>Papilionoidea</taxon>
        <taxon>Papilionidae</taxon>
        <taxon>Papilioninae</taxon>
        <taxon>Papilio</taxon>
    </lineage>
</organism>
<proteinExistence type="predicted"/>
<evidence type="ECO:0000313" key="2">
    <source>
        <dbReference type="Proteomes" id="UP000053268"/>
    </source>
</evidence>